<sequence>MTLGAQRSPLDLPIDSSISFTAGNNSSIPTKGYPDMAQFRYGRFQWSGAPGGTTAGDS</sequence>
<proteinExistence type="predicted"/>
<reference evidence="1" key="1">
    <citation type="submission" date="2010-01" db="EMBL/GenBank/DDBJ databases">
        <title>Genome fragments of uncultured bacteria from the North Pacific subtropical Gyre.</title>
        <authorList>
            <person name="Pham V.D."/>
            <person name="Delong E.F."/>
        </authorList>
    </citation>
    <scope>NUCLEOTIDE SEQUENCE</scope>
</reference>
<evidence type="ECO:0000313" key="1">
    <source>
        <dbReference type="EMBL" id="ADI22270.1"/>
    </source>
</evidence>
<dbReference type="AlphaFoldDB" id="E7C496"/>
<protein>
    <submittedName>
        <fullName evidence="1">Uncharacterized protein</fullName>
    </submittedName>
</protein>
<name>E7C496_9BACT</name>
<dbReference type="EMBL" id="GU567980">
    <property type="protein sequence ID" value="ADI22270.1"/>
    <property type="molecule type" value="Genomic_DNA"/>
</dbReference>
<accession>E7C496</accession>
<organism evidence="1">
    <name type="scientific">uncultured Gemmatimonadales bacterium HF0200_36I24</name>
    <dbReference type="NCBI Taxonomy" id="723614"/>
    <lineage>
        <taxon>Bacteria</taxon>
        <taxon>Pseudomonadati</taxon>
        <taxon>Gemmatimonadota</taxon>
        <taxon>Gemmatimonadia</taxon>
        <taxon>Gemmatimonadales</taxon>
        <taxon>environmental samples</taxon>
    </lineage>
</organism>